<proteinExistence type="predicted"/>
<organism evidence="1 2">
    <name type="scientific">Leptidea sinapis</name>
    <dbReference type="NCBI Taxonomy" id="189913"/>
    <lineage>
        <taxon>Eukaryota</taxon>
        <taxon>Metazoa</taxon>
        <taxon>Ecdysozoa</taxon>
        <taxon>Arthropoda</taxon>
        <taxon>Hexapoda</taxon>
        <taxon>Insecta</taxon>
        <taxon>Pterygota</taxon>
        <taxon>Neoptera</taxon>
        <taxon>Endopterygota</taxon>
        <taxon>Lepidoptera</taxon>
        <taxon>Glossata</taxon>
        <taxon>Ditrysia</taxon>
        <taxon>Papilionoidea</taxon>
        <taxon>Pieridae</taxon>
        <taxon>Dismorphiinae</taxon>
        <taxon>Leptidea</taxon>
    </lineage>
</organism>
<reference evidence="1 2" key="1">
    <citation type="submission" date="2017-07" db="EMBL/GenBank/DDBJ databases">
        <authorList>
            <person name="Talla V."/>
            <person name="Backstrom N."/>
        </authorList>
    </citation>
    <scope>NUCLEOTIDE SEQUENCE [LARGE SCALE GENOMIC DNA]</scope>
</reference>
<protein>
    <submittedName>
        <fullName evidence="1">Uncharacterized protein</fullName>
    </submittedName>
</protein>
<evidence type="ECO:0000313" key="2">
    <source>
        <dbReference type="Proteomes" id="UP000324832"/>
    </source>
</evidence>
<evidence type="ECO:0000313" key="1">
    <source>
        <dbReference type="EMBL" id="VVC95006.1"/>
    </source>
</evidence>
<sequence length="181" mass="20419">MTAADAEFLNIIKNNISTRNQQKPLISSVTEGDDDKLFCLSLHKELLKAPEANQYDPETPSITAWQGRNSISVPRSSQAALYVNSPSTSSRDSQDNVREDRTITWDTWLFRSLMTVGMELSSSSFTSPLDTSVVPAQASVLVLRERLFRELRSPSEKKFLALRYRRSSDGRGNDVRVYTIQ</sequence>
<accession>A0A5E4QDE3</accession>
<dbReference type="AlphaFoldDB" id="A0A5E4QDE3"/>
<gene>
    <name evidence="1" type="ORF">LSINAPIS_LOCUS6823</name>
</gene>
<dbReference type="Proteomes" id="UP000324832">
    <property type="component" value="Unassembled WGS sequence"/>
</dbReference>
<name>A0A5E4QDE3_9NEOP</name>
<keyword evidence="2" id="KW-1185">Reference proteome</keyword>
<dbReference type="EMBL" id="FZQP02002203">
    <property type="protein sequence ID" value="VVC95006.1"/>
    <property type="molecule type" value="Genomic_DNA"/>
</dbReference>